<accession>A0AAW6TYX8</accession>
<reference evidence="2" key="1">
    <citation type="submission" date="2023-05" db="EMBL/GenBank/DDBJ databases">
        <title>Anaerotaeda fermentans gen. nov., sp. nov., a novel anaerobic planctomycete of the new family within the order Sedimentisphaerales isolated from Taman Peninsula, Russia.</title>
        <authorList>
            <person name="Khomyakova M.A."/>
            <person name="Merkel A.Y."/>
            <person name="Slobodkin A.I."/>
        </authorList>
    </citation>
    <scope>NUCLEOTIDE SEQUENCE</scope>
    <source>
        <strain evidence="2">M17dextr</strain>
    </source>
</reference>
<dbReference type="PANTHER" id="PTHR19328">
    <property type="entry name" value="HEDGEHOG-INTERACTING PROTEIN"/>
    <property type="match status" value="1"/>
</dbReference>
<dbReference type="PANTHER" id="PTHR19328:SF75">
    <property type="entry name" value="ALDOSE SUGAR DEHYDROGENASE YLII"/>
    <property type="match status" value="1"/>
</dbReference>
<dbReference type="RefSeq" id="WP_349244489.1">
    <property type="nucleotide sequence ID" value="NZ_JASCXX010000008.1"/>
</dbReference>
<proteinExistence type="predicted"/>
<name>A0AAW6TYX8_9BACT</name>
<dbReference type="AlphaFoldDB" id="A0AAW6TYX8"/>
<dbReference type="InterPro" id="IPR011041">
    <property type="entry name" value="Quinoprot_gluc/sorb_DH_b-prop"/>
</dbReference>
<comment type="caution">
    <text evidence="2">The sequence shown here is derived from an EMBL/GenBank/DDBJ whole genome shotgun (WGS) entry which is preliminary data.</text>
</comment>
<feature type="domain" description="Glucose/Sorbosone dehydrogenase" evidence="1">
    <location>
        <begin position="34"/>
        <end position="381"/>
    </location>
</feature>
<dbReference type="EMBL" id="JASCXX010000008">
    <property type="protein sequence ID" value="MDI6449081.1"/>
    <property type="molecule type" value="Genomic_DNA"/>
</dbReference>
<evidence type="ECO:0000313" key="3">
    <source>
        <dbReference type="Proteomes" id="UP001431776"/>
    </source>
</evidence>
<dbReference type="InterPro" id="IPR011042">
    <property type="entry name" value="6-blade_b-propeller_TolB-like"/>
</dbReference>
<evidence type="ECO:0000313" key="2">
    <source>
        <dbReference type="EMBL" id="MDI6449081.1"/>
    </source>
</evidence>
<dbReference type="InterPro" id="IPR012938">
    <property type="entry name" value="Glc/Sorbosone_DH"/>
</dbReference>
<protein>
    <submittedName>
        <fullName evidence="2">PQQ-dependent sugar dehydrogenase</fullName>
    </submittedName>
</protein>
<evidence type="ECO:0000259" key="1">
    <source>
        <dbReference type="Pfam" id="PF07995"/>
    </source>
</evidence>
<dbReference type="SUPFAM" id="SSF50952">
    <property type="entry name" value="Soluble quinoprotein glucose dehydrogenase"/>
    <property type="match status" value="1"/>
</dbReference>
<dbReference type="Proteomes" id="UP001431776">
    <property type="component" value="Unassembled WGS sequence"/>
</dbReference>
<dbReference type="Gene3D" id="2.120.10.30">
    <property type="entry name" value="TolB, C-terminal domain"/>
    <property type="match status" value="1"/>
</dbReference>
<gene>
    <name evidence="2" type="ORF">QJ522_08500</name>
</gene>
<dbReference type="Pfam" id="PF07995">
    <property type="entry name" value="GSDH"/>
    <property type="match status" value="1"/>
</dbReference>
<sequence>MQRLVVVLSLAVLLPPVTAYAVCPLRLEMVASGLNRPVGVAWPDDGTNRLFVIEQHTGRIRIVDLNTGSMLPAPFLSLGGLVSGNEQGLLGLAFDPLHANNGLFYVNVTVAGGATEIRRYRVSRTSWDVADPDSGVVLLSIAQPFSNHNGGWIAFGPDGYLYISTGDGGSGFDPGNRAQNLDTLLGKMLRIDVRATDGPTGQYGIPPDNPFVGVPGARPEIWAYGLRNAWRCSFDRLTGDLYIADVGQNQIEEINFQPASSSGGENYGWRIMEGTRCSDDSRTGGNPPCDDPSLVPPIYEYTHAVGVSVTGGYVYRGHKLGGLQGTYFFGDYGSARIWSFRYDGATLTEFAERTAELNPGLANVGFLSSFGEGPDGELYLLDLVGGALFRMVSAAEPIPGDLNNDCRVDLADLAILAGNWLAGAQ</sequence>
<keyword evidence="3" id="KW-1185">Reference proteome</keyword>
<organism evidence="2 3">
    <name type="scientific">Anaerobaca lacustris</name>
    <dbReference type="NCBI Taxonomy" id="3044600"/>
    <lineage>
        <taxon>Bacteria</taxon>
        <taxon>Pseudomonadati</taxon>
        <taxon>Planctomycetota</taxon>
        <taxon>Phycisphaerae</taxon>
        <taxon>Sedimentisphaerales</taxon>
        <taxon>Anaerobacaceae</taxon>
        <taxon>Anaerobaca</taxon>
    </lineage>
</organism>